<reference evidence="3 4" key="1">
    <citation type="submission" date="2021-03" db="EMBL/GenBank/DDBJ databases">
        <authorList>
            <person name="Kanchanasin P."/>
            <person name="Saeng-In P."/>
            <person name="Phongsopitanun W."/>
            <person name="Yuki M."/>
            <person name="Kudo T."/>
            <person name="Ohkuma M."/>
            <person name="Tanasupawat S."/>
        </authorList>
    </citation>
    <scope>NUCLEOTIDE SEQUENCE [LARGE SCALE GENOMIC DNA]</scope>
    <source>
        <strain evidence="3 4">L46</strain>
    </source>
</reference>
<dbReference type="PANTHER" id="PTHR43680:SF2">
    <property type="entry name" value="NITRATE REDUCTASE MOLYBDENUM COFACTOR ASSEMBLY CHAPERONE NARJ"/>
    <property type="match status" value="1"/>
</dbReference>
<accession>A0ABS3RBN7</accession>
<evidence type="ECO:0000313" key="3">
    <source>
        <dbReference type="EMBL" id="MBO2443650.1"/>
    </source>
</evidence>
<dbReference type="InterPro" id="IPR020945">
    <property type="entry name" value="DMSO/NO3_reduct_chaperone"/>
</dbReference>
<evidence type="ECO:0000313" key="4">
    <source>
        <dbReference type="Proteomes" id="UP000666915"/>
    </source>
</evidence>
<dbReference type="InterPro" id="IPR003765">
    <property type="entry name" value="NO3_reductase_chaperone_NarJ"/>
</dbReference>
<dbReference type="Pfam" id="PF02613">
    <property type="entry name" value="Nitrate_red_del"/>
    <property type="match status" value="1"/>
</dbReference>
<dbReference type="Gene3D" id="1.10.3480.10">
    <property type="entry name" value="TorD-like"/>
    <property type="match status" value="1"/>
</dbReference>
<keyword evidence="4" id="KW-1185">Reference proteome</keyword>
<keyword evidence="1" id="KW-0534">Nitrate assimilation</keyword>
<dbReference type="EMBL" id="JAGEOK010000035">
    <property type="protein sequence ID" value="MBO2443650.1"/>
    <property type="molecule type" value="Genomic_DNA"/>
</dbReference>
<feature type="region of interest" description="Disordered" evidence="2">
    <location>
        <begin position="215"/>
        <end position="241"/>
    </location>
</feature>
<dbReference type="InterPro" id="IPR036411">
    <property type="entry name" value="TorD-like_sf"/>
</dbReference>
<dbReference type="NCBIfam" id="TIGR00684">
    <property type="entry name" value="narJ"/>
    <property type="match status" value="1"/>
</dbReference>
<protein>
    <submittedName>
        <fullName evidence="3">Nitrate reductase molybdenum cofactor assembly chaperone</fullName>
    </submittedName>
</protein>
<gene>
    <name evidence="3" type="primary">narJ</name>
    <name evidence="3" type="ORF">J4557_39595</name>
</gene>
<dbReference type="PANTHER" id="PTHR43680">
    <property type="entry name" value="NITRATE REDUCTASE MOLYBDENUM COFACTOR ASSEMBLY CHAPERONE"/>
    <property type="match status" value="1"/>
</dbReference>
<feature type="region of interest" description="Disordered" evidence="2">
    <location>
        <begin position="1"/>
        <end position="34"/>
    </location>
</feature>
<proteinExistence type="predicted"/>
<dbReference type="Proteomes" id="UP000666915">
    <property type="component" value="Unassembled WGS sequence"/>
</dbReference>
<organism evidence="3 4">
    <name type="scientific">Actinomadura nitritigenes</name>
    <dbReference type="NCBI Taxonomy" id="134602"/>
    <lineage>
        <taxon>Bacteria</taxon>
        <taxon>Bacillati</taxon>
        <taxon>Actinomycetota</taxon>
        <taxon>Actinomycetes</taxon>
        <taxon>Streptosporangiales</taxon>
        <taxon>Thermomonosporaceae</taxon>
        <taxon>Actinomadura</taxon>
    </lineage>
</organism>
<dbReference type="SUPFAM" id="SSF89155">
    <property type="entry name" value="TorD-like"/>
    <property type="match status" value="1"/>
</dbReference>
<sequence length="241" mass="26246">MTRDGGTAPHTPAPNTPGPRVSGPRVSGSRKADQHEAGPYKLASVLLQYPTLALFDGLDHLGAAASAVSPRATRDGFGRFLGWLRATPPTEVAQHYVETFDLRRRCALYLTYHRYGDTRKRGMAMLTFKAAYRAAGFEPSEDELPDYLPLVLDFAALTPRGEKLLRGHRADLELLRRALAAAGTPYADVVAAVCARLPRLGRRDLALVGRAWEKGPPEEEVGLEPFAPPGYLDGSGTEARR</sequence>
<evidence type="ECO:0000256" key="2">
    <source>
        <dbReference type="SAM" id="MobiDB-lite"/>
    </source>
</evidence>
<comment type="caution">
    <text evidence="3">The sequence shown here is derived from an EMBL/GenBank/DDBJ whole genome shotgun (WGS) entry which is preliminary data.</text>
</comment>
<evidence type="ECO:0000256" key="1">
    <source>
        <dbReference type="ARBA" id="ARBA00023063"/>
    </source>
</evidence>
<name>A0ABS3RBN7_9ACTN</name>